<reference evidence="1 2" key="1">
    <citation type="journal article" date="2012" name="Science">
        <title>The Paleozoic origin of enzymatic lignin decomposition reconstructed from 31 fungal genomes.</title>
        <authorList>
            <person name="Floudas D."/>
            <person name="Binder M."/>
            <person name="Riley R."/>
            <person name="Barry K."/>
            <person name="Blanchette R.A."/>
            <person name="Henrissat B."/>
            <person name="Martinez A.T."/>
            <person name="Otillar R."/>
            <person name="Spatafora J.W."/>
            <person name="Yadav J.S."/>
            <person name="Aerts A."/>
            <person name="Benoit I."/>
            <person name="Boyd A."/>
            <person name="Carlson A."/>
            <person name="Copeland A."/>
            <person name="Coutinho P.M."/>
            <person name="de Vries R.P."/>
            <person name="Ferreira P."/>
            <person name="Findley K."/>
            <person name="Foster B."/>
            <person name="Gaskell J."/>
            <person name="Glotzer D."/>
            <person name="Gorecki P."/>
            <person name="Heitman J."/>
            <person name="Hesse C."/>
            <person name="Hori C."/>
            <person name="Igarashi K."/>
            <person name="Jurgens J.A."/>
            <person name="Kallen N."/>
            <person name="Kersten P."/>
            <person name="Kohler A."/>
            <person name="Kuees U."/>
            <person name="Kumar T.K.A."/>
            <person name="Kuo A."/>
            <person name="LaButti K."/>
            <person name="Larrondo L.F."/>
            <person name="Lindquist E."/>
            <person name="Ling A."/>
            <person name="Lombard V."/>
            <person name="Lucas S."/>
            <person name="Lundell T."/>
            <person name="Martin R."/>
            <person name="McLaughlin D.J."/>
            <person name="Morgenstern I."/>
            <person name="Morin E."/>
            <person name="Murat C."/>
            <person name="Nagy L.G."/>
            <person name="Nolan M."/>
            <person name="Ohm R.A."/>
            <person name="Patyshakuliyeva A."/>
            <person name="Rokas A."/>
            <person name="Ruiz-Duenas F.J."/>
            <person name="Sabat G."/>
            <person name="Salamov A."/>
            <person name="Samejima M."/>
            <person name="Schmutz J."/>
            <person name="Slot J.C."/>
            <person name="St John F."/>
            <person name="Stenlid J."/>
            <person name="Sun H."/>
            <person name="Sun S."/>
            <person name="Syed K."/>
            <person name="Tsang A."/>
            <person name="Wiebenga A."/>
            <person name="Young D."/>
            <person name="Pisabarro A."/>
            <person name="Eastwood D.C."/>
            <person name="Martin F."/>
            <person name="Cullen D."/>
            <person name="Grigoriev I.V."/>
            <person name="Hibbett D.S."/>
        </authorList>
    </citation>
    <scope>NUCLEOTIDE SEQUENCE [LARGE SCALE GENOMIC DNA]</scope>
    <source>
        <strain evidence="1 2">MD-104</strain>
    </source>
</reference>
<dbReference type="EMBL" id="KB468113">
    <property type="protein sequence ID" value="PCH41397.1"/>
    <property type="molecule type" value="Genomic_DNA"/>
</dbReference>
<protein>
    <submittedName>
        <fullName evidence="1">Uncharacterized protein</fullName>
    </submittedName>
</protein>
<dbReference type="AlphaFoldDB" id="A0A2H3JZ20"/>
<dbReference type="Proteomes" id="UP000218811">
    <property type="component" value="Unassembled WGS sequence"/>
</dbReference>
<feature type="non-terminal residue" evidence="1">
    <location>
        <position position="133"/>
    </location>
</feature>
<accession>A0A2H3JZ20</accession>
<evidence type="ECO:0000313" key="1">
    <source>
        <dbReference type="EMBL" id="PCH41397.1"/>
    </source>
</evidence>
<evidence type="ECO:0000313" key="2">
    <source>
        <dbReference type="Proteomes" id="UP000218811"/>
    </source>
</evidence>
<organism evidence="1 2">
    <name type="scientific">Wolfiporia cocos (strain MD-104)</name>
    <name type="common">Brown rot fungus</name>
    <dbReference type="NCBI Taxonomy" id="742152"/>
    <lineage>
        <taxon>Eukaryota</taxon>
        <taxon>Fungi</taxon>
        <taxon>Dikarya</taxon>
        <taxon>Basidiomycota</taxon>
        <taxon>Agaricomycotina</taxon>
        <taxon>Agaricomycetes</taxon>
        <taxon>Polyporales</taxon>
        <taxon>Phaeolaceae</taxon>
        <taxon>Wolfiporia</taxon>
    </lineage>
</organism>
<proteinExistence type="predicted"/>
<keyword evidence="2" id="KW-1185">Reference proteome</keyword>
<sequence length="133" mass="14581">MKCDAKHSGHAACGYNFQLQDLRPGWSTSRLASNERAGSSPGVVLPCEQPACIYEILTSKRALPVVMTGKPGRANPALGIHYGQDQSGTRTLHPMAGVQGAEVRHRRHCRLGHEIWRFRACLKSPPEELKGII</sequence>
<gene>
    <name evidence="1" type="ORF">WOLCODRAFT_24710</name>
</gene>
<name>A0A2H3JZ20_WOLCO</name>